<sequence length="169" mass="18975">MEDYAIRYKKGTSHLNADALSRVEIKSNETFPGNSPDAPLDKSEIDQIVAEAAVRHLNDNAITNPPPESMAVNLDSNSSNSGSLAPTVHSNYEGNTTLEIPISENPVNLGKHQIIILVVDKDDVRPPRIETIFDRNTRITLKLRKSNIEQDIIDFVKKYVVPQRKYHLF</sequence>
<reference evidence="1" key="1">
    <citation type="journal article" date="2014" name="PLoS ONE">
        <title>Transcriptome-Based Identification of ABC Transporters in the Western Tarnished Plant Bug Lygus hesperus.</title>
        <authorList>
            <person name="Hull J.J."/>
            <person name="Chaney K."/>
            <person name="Geib S.M."/>
            <person name="Fabrick J.A."/>
            <person name="Brent C.S."/>
            <person name="Walsh D."/>
            <person name="Lavine L.C."/>
        </authorList>
    </citation>
    <scope>NUCLEOTIDE SEQUENCE</scope>
</reference>
<gene>
    <name evidence="1" type="primary">RPE65_1</name>
    <name evidence="1" type="ORF">CM83_34980</name>
</gene>
<accession>A0A0A9XIL7</accession>
<feature type="non-terminal residue" evidence="1">
    <location>
        <position position="169"/>
    </location>
</feature>
<dbReference type="EMBL" id="GBHO01024991">
    <property type="protein sequence ID" value="JAG18613.1"/>
    <property type="molecule type" value="Transcribed_RNA"/>
</dbReference>
<reference evidence="1" key="2">
    <citation type="submission" date="2014-07" db="EMBL/GenBank/DDBJ databases">
        <authorList>
            <person name="Hull J."/>
        </authorList>
    </citation>
    <scope>NUCLEOTIDE SEQUENCE</scope>
</reference>
<dbReference type="AlphaFoldDB" id="A0A0A9XIL7"/>
<name>A0A0A9XIL7_LYGHE</name>
<organism evidence="1">
    <name type="scientific">Lygus hesperus</name>
    <name type="common">Western plant bug</name>
    <dbReference type="NCBI Taxonomy" id="30085"/>
    <lineage>
        <taxon>Eukaryota</taxon>
        <taxon>Metazoa</taxon>
        <taxon>Ecdysozoa</taxon>
        <taxon>Arthropoda</taxon>
        <taxon>Hexapoda</taxon>
        <taxon>Insecta</taxon>
        <taxon>Pterygota</taxon>
        <taxon>Neoptera</taxon>
        <taxon>Paraneoptera</taxon>
        <taxon>Hemiptera</taxon>
        <taxon>Heteroptera</taxon>
        <taxon>Panheteroptera</taxon>
        <taxon>Cimicomorpha</taxon>
        <taxon>Miridae</taxon>
        <taxon>Mirini</taxon>
        <taxon>Lygus</taxon>
    </lineage>
</organism>
<evidence type="ECO:0000313" key="1">
    <source>
        <dbReference type="EMBL" id="JAG18613.1"/>
    </source>
</evidence>
<dbReference type="GO" id="GO:0016787">
    <property type="term" value="F:hydrolase activity"/>
    <property type="evidence" value="ECO:0007669"/>
    <property type="project" value="UniProtKB-KW"/>
</dbReference>
<protein>
    <submittedName>
        <fullName evidence="1">Retinoid isomerohydrolase</fullName>
    </submittedName>
</protein>
<keyword evidence="1" id="KW-0378">Hydrolase</keyword>
<proteinExistence type="predicted"/>